<dbReference type="PIRSF" id="PIRSF005604">
    <property type="entry name" value="XET"/>
    <property type="match status" value="1"/>
</dbReference>
<organism evidence="8 9">
    <name type="scientific">Dioscorea cayennensis subsp. rotundata</name>
    <name type="common">White Guinea yam</name>
    <name type="synonym">Dioscorea rotundata</name>
    <dbReference type="NCBI Taxonomy" id="55577"/>
    <lineage>
        <taxon>Eukaryota</taxon>
        <taxon>Viridiplantae</taxon>
        <taxon>Streptophyta</taxon>
        <taxon>Embryophyta</taxon>
        <taxon>Tracheophyta</taxon>
        <taxon>Spermatophyta</taxon>
        <taxon>Magnoliopsida</taxon>
        <taxon>Liliopsida</taxon>
        <taxon>Dioscoreales</taxon>
        <taxon>Dioscoreaceae</taxon>
        <taxon>Dioscorea</taxon>
    </lineage>
</organism>
<evidence type="ECO:0000256" key="5">
    <source>
        <dbReference type="PIRSR" id="PIRSR005604-1"/>
    </source>
</evidence>
<dbReference type="InterPro" id="IPR044791">
    <property type="entry name" value="Beta-glucanase/XTH"/>
</dbReference>
<evidence type="ECO:0000256" key="1">
    <source>
        <dbReference type="ARBA" id="ARBA00022679"/>
    </source>
</evidence>
<dbReference type="Pfam" id="PF06955">
    <property type="entry name" value="XET_C"/>
    <property type="match status" value="1"/>
</dbReference>
<gene>
    <name evidence="9" type="primary">LOC120261138</name>
</gene>
<dbReference type="GO" id="GO:0042546">
    <property type="term" value="P:cell wall biogenesis"/>
    <property type="evidence" value="ECO:0007669"/>
    <property type="project" value="InterPro"/>
</dbReference>
<dbReference type="GO" id="GO:0010411">
    <property type="term" value="P:xyloglucan metabolic process"/>
    <property type="evidence" value="ECO:0007669"/>
    <property type="project" value="InterPro"/>
</dbReference>
<dbReference type="SUPFAM" id="SSF49899">
    <property type="entry name" value="Concanavalin A-like lectins/glucanases"/>
    <property type="match status" value="1"/>
</dbReference>
<dbReference type="InterPro" id="IPR000757">
    <property type="entry name" value="Beta-glucanase-like"/>
</dbReference>
<keyword evidence="4 6" id="KW-0326">Glycosidase</keyword>
<reference evidence="9" key="1">
    <citation type="submission" date="2025-08" db="UniProtKB">
        <authorList>
            <consortium name="RefSeq"/>
        </authorList>
    </citation>
    <scope>IDENTIFICATION</scope>
</reference>
<keyword evidence="8" id="KW-1185">Reference proteome</keyword>
<evidence type="ECO:0000313" key="8">
    <source>
        <dbReference type="Proteomes" id="UP001515500"/>
    </source>
</evidence>
<feature type="active site" description="Nucleophile" evidence="5">
    <location>
        <position position="114"/>
    </location>
</feature>
<keyword evidence="3" id="KW-1015">Disulfide bond</keyword>
<sequence length="299" mass="33674">MSSMASLLLLTILFALFLTSNGTKASILIQDFPTLSFEEGYTQLFGDTNLMLLSNGNTVHISLDERTGAGFASQDLFLHGFFSASIKLPSHYTAGVVVAFYMSNGDVFEKTHDELDFEFLGNVRGREWRVQTNVYGNGSTAIGREERFYIDKVPIREVVKNQYIGGAFPSKPMSLYVTIWDGSTWATGGGRYKVNYKYAPYVAEFANLILQGCVVDPTDHSSACDDFYSDGFGTMTVSFDEKLKMESFRRKYMTYSYCYDVVRYSKPLPECITDHHGIEHVRAGRRGRQKYGNKKQSAI</sequence>
<dbReference type="GO" id="GO:0016762">
    <property type="term" value="F:xyloglucan:xyloglucosyl transferase activity"/>
    <property type="evidence" value="ECO:0007669"/>
    <property type="project" value="UniProtKB-EC"/>
</dbReference>
<dbReference type="PANTHER" id="PTHR31062">
    <property type="entry name" value="XYLOGLUCAN ENDOTRANSGLUCOSYLASE/HYDROLASE PROTEIN 8-RELATED"/>
    <property type="match status" value="1"/>
</dbReference>
<proteinExistence type="inferred from homology"/>
<dbReference type="GO" id="GO:0071555">
    <property type="term" value="P:cell wall organization"/>
    <property type="evidence" value="ECO:0007669"/>
    <property type="project" value="UniProtKB-KW"/>
</dbReference>
<dbReference type="GeneID" id="120261138"/>
<feature type="domain" description="GH16" evidence="7">
    <location>
        <begin position="30"/>
        <end position="264"/>
    </location>
</feature>
<feature type="active site" description="Proton donor" evidence="5">
    <location>
        <position position="118"/>
    </location>
</feature>
<evidence type="ECO:0000259" key="7">
    <source>
        <dbReference type="PROSITE" id="PS51762"/>
    </source>
</evidence>
<keyword evidence="1 6" id="KW-0808">Transferase</keyword>
<feature type="chain" id="PRO_5044042568" description="Xyloglucan endotransglucosylase/hydrolase" evidence="6">
    <location>
        <begin position="26"/>
        <end position="299"/>
    </location>
</feature>
<evidence type="ECO:0000256" key="3">
    <source>
        <dbReference type="ARBA" id="ARBA00023157"/>
    </source>
</evidence>
<dbReference type="AlphaFoldDB" id="A0AB40BCL1"/>
<feature type="signal peptide" evidence="6">
    <location>
        <begin position="1"/>
        <end position="25"/>
    </location>
</feature>
<dbReference type="Pfam" id="PF00722">
    <property type="entry name" value="Glyco_hydro_16"/>
    <property type="match status" value="2"/>
</dbReference>
<dbReference type="RefSeq" id="XP_039124809.1">
    <property type="nucleotide sequence ID" value="XM_039268875.1"/>
</dbReference>
<dbReference type="InterPro" id="IPR013320">
    <property type="entry name" value="ConA-like_dom_sf"/>
</dbReference>
<evidence type="ECO:0000256" key="2">
    <source>
        <dbReference type="ARBA" id="ARBA00022801"/>
    </source>
</evidence>
<keyword evidence="6" id="KW-0732">Signal</keyword>
<dbReference type="InterPro" id="IPR010713">
    <property type="entry name" value="XET_C"/>
</dbReference>
<comment type="function">
    <text evidence="6">Catalyzes xyloglucan endohydrolysis (XEH) and/or endotransglycosylation (XET). Cleaves and religates xyloglucan polymers, an essential constituent of the primary cell wall, and thereby participates in cell wall construction of growing tissues.</text>
</comment>
<dbReference type="GO" id="GO:0004553">
    <property type="term" value="F:hydrolase activity, hydrolyzing O-glycosyl compounds"/>
    <property type="evidence" value="ECO:0007669"/>
    <property type="project" value="InterPro"/>
</dbReference>
<keyword evidence="6" id="KW-0134">Cell wall</keyword>
<evidence type="ECO:0000256" key="6">
    <source>
        <dbReference type="RuleBase" id="RU361120"/>
    </source>
</evidence>
<accession>A0AB40BCL1</accession>
<dbReference type="PROSITE" id="PS51762">
    <property type="entry name" value="GH16_2"/>
    <property type="match status" value="1"/>
</dbReference>
<evidence type="ECO:0000256" key="4">
    <source>
        <dbReference type="ARBA" id="ARBA00023295"/>
    </source>
</evidence>
<keyword evidence="2 6" id="KW-0378">Hydrolase</keyword>
<protein>
    <recommendedName>
        <fullName evidence="6">Xyloglucan endotransglucosylase/hydrolase</fullName>
        <ecNumber evidence="6">2.4.1.207</ecNumber>
    </recommendedName>
</protein>
<dbReference type="Proteomes" id="UP001515500">
    <property type="component" value="Chromosome 5"/>
</dbReference>
<comment type="subcellular location">
    <subcellularLocation>
        <location evidence="6">Secreted</location>
        <location evidence="6">Cell wall</location>
    </subcellularLocation>
    <subcellularLocation>
        <location evidence="6">Secreted</location>
        <location evidence="6">Extracellular space</location>
        <location evidence="6">Apoplast</location>
    </subcellularLocation>
</comment>
<dbReference type="InterPro" id="IPR016455">
    <property type="entry name" value="XTH"/>
</dbReference>
<dbReference type="GO" id="GO:0048046">
    <property type="term" value="C:apoplast"/>
    <property type="evidence" value="ECO:0007669"/>
    <property type="project" value="UniProtKB-SubCell"/>
</dbReference>
<keyword evidence="6" id="KW-0052">Apoplast</keyword>
<dbReference type="EC" id="2.4.1.207" evidence="6"/>
<keyword evidence="6" id="KW-0964">Secreted</keyword>
<evidence type="ECO:0000313" key="9">
    <source>
        <dbReference type="RefSeq" id="XP_039124809.1"/>
    </source>
</evidence>
<dbReference type="Gene3D" id="2.60.120.200">
    <property type="match status" value="2"/>
</dbReference>
<comment type="PTM">
    <text evidence="6">Contains at least one intrachain disulfide bond essential for its enzymatic activity.</text>
</comment>
<comment type="similarity">
    <text evidence="6">Belongs to the glycosyl hydrolase 16 family.</text>
</comment>
<keyword evidence="6" id="KW-0961">Cell wall biogenesis/degradation</keyword>
<name>A0AB40BCL1_DIOCR</name>